<sequence>MKLIIALAIVATVFAQLSQHEAEMIRQSNPSFEVGIHDQFVGKSDWELSRMVMRTIPARRPRMFRESTFKVDYTLPESFDSRDKWGASCPTVKEIRNQAQCGSCWAFGAAESSSDRYCIAKGESVKFSAQWLVSCDHTDHGCNGGAMYNVWNYIKNYGIVPNSCLSYKSAQGDVPACPSTCEDGSAPQKYYATSFKQLNSVEEIQDEIYKYGPIEAAFIVYRDFYYYTSGVYSHTSGAEMGGHAIKIIGWGVENNTPYWTVANSWGYDWGIGGTFKIKRGVDECGIESMGCMAGHF</sequence>
<proteinExistence type="inferred from homology"/>
<dbReference type="SMART" id="SM00645">
    <property type="entry name" value="Pept_C1"/>
    <property type="match status" value="1"/>
</dbReference>
<dbReference type="Pfam" id="PF00112">
    <property type="entry name" value="Peptidase_C1"/>
    <property type="match status" value="1"/>
</dbReference>
<keyword evidence="5" id="KW-1185">Reference proteome</keyword>
<evidence type="ECO:0000313" key="5">
    <source>
        <dbReference type="Proteomes" id="UP000717585"/>
    </source>
</evidence>
<accession>A0A8J6BCJ1</accession>
<feature type="domain" description="Peptidase C1A papain C-terminal" evidence="3">
    <location>
        <begin position="75"/>
        <end position="295"/>
    </location>
</feature>
<dbReference type="InterPro" id="IPR025660">
    <property type="entry name" value="Pept_his_AS"/>
</dbReference>
<comment type="caution">
    <text evidence="4">The sequence shown here is derived from an EMBL/GenBank/DDBJ whole genome shotgun (WGS) entry which is preliminary data.</text>
</comment>
<dbReference type="InterPro" id="IPR038765">
    <property type="entry name" value="Papain-like_cys_pep_sf"/>
</dbReference>
<dbReference type="SUPFAM" id="SSF54001">
    <property type="entry name" value="Cysteine proteinases"/>
    <property type="match status" value="1"/>
</dbReference>
<protein>
    <submittedName>
        <fullName evidence="4">Papain family cysteine protease</fullName>
    </submittedName>
</protein>
<dbReference type="AlphaFoldDB" id="A0A8J6BCJ1"/>
<keyword evidence="2" id="KW-0732">Signal</keyword>
<organism evidence="4 5">
    <name type="scientific">Carpediemonas membranifera</name>
    <dbReference type="NCBI Taxonomy" id="201153"/>
    <lineage>
        <taxon>Eukaryota</taxon>
        <taxon>Metamonada</taxon>
        <taxon>Carpediemonas-like organisms</taxon>
        <taxon>Carpediemonas</taxon>
    </lineage>
</organism>
<dbReference type="Gene3D" id="3.90.70.10">
    <property type="entry name" value="Cysteine proteinases"/>
    <property type="match status" value="1"/>
</dbReference>
<dbReference type="OrthoDB" id="640249at2759"/>
<keyword evidence="4" id="KW-0645">Protease</keyword>
<dbReference type="Proteomes" id="UP000717585">
    <property type="component" value="Unassembled WGS sequence"/>
</dbReference>
<dbReference type="GO" id="GO:0008234">
    <property type="term" value="F:cysteine-type peptidase activity"/>
    <property type="evidence" value="ECO:0007669"/>
    <property type="project" value="InterPro"/>
</dbReference>
<gene>
    <name evidence="4" type="ORF">J8273_0852</name>
</gene>
<dbReference type="EMBL" id="JAHDYR010000002">
    <property type="protein sequence ID" value="KAG9397367.1"/>
    <property type="molecule type" value="Genomic_DNA"/>
</dbReference>
<evidence type="ECO:0000256" key="1">
    <source>
        <dbReference type="ARBA" id="ARBA00008455"/>
    </source>
</evidence>
<dbReference type="CDD" id="cd02620">
    <property type="entry name" value="Peptidase_C1A_CathepsinB"/>
    <property type="match status" value="1"/>
</dbReference>
<evidence type="ECO:0000259" key="3">
    <source>
        <dbReference type="SMART" id="SM00645"/>
    </source>
</evidence>
<comment type="similarity">
    <text evidence="1">Belongs to the peptidase C1 family.</text>
</comment>
<dbReference type="InterPro" id="IPR013128">
    <property type="entry name" value="Peptidase_C1A"/>
</dbReference>
<dbReference type="InterPro" id="IPR000169">
    <property type="entry name" value="Pept_cys_AS"/>
</dbReference>
<evidence type="ECO:0000256" key="2">
    <source>
        <dbReference type="SAM" id="SignalP"/>
    </source>
</evidence>
<feature type="chain" id="PRO_5035210632" evidence="2">
    <location>
        <begin position="16"/>
        <end position="296"/>
    </location>
</feature>
<evidence type="ECO:0000313" key="4">
    <source>
        <dbReference type="EMBL" id="KAG9397367.1"/>
    </source>
</evidence>
<feature type="signal peptide" evidence="2">
    <location>
        <begin position="1"/>
        <end position="15"/>
    </location>
</feature>
<dbReference type="InterPro" id="IPR000668">
    <property type="entry name" value="Peptidase_C1A_C"/>
</dbReference>
<dbReference type="PROSITE" id="PS00139">
    <property type="entry name" value="THIOL_PROTEASE_CYS"/>
    <property type="match status" value="1"/>
</dbReference>
<reference evidence="4" key="1">
    <citation type="submission" date="2021-05" db="EMBL/GenBank/DDBJ databases">
        <title>A free-living protist that lacks canonical eukaryotic 1 DNA replication and segregation systems.</title>
        <authorList>
            <person name="Salas-Leiva D.E."/>
            <person name="Tromer E.C."/>
            <person name="Curtis B.A."/>
            <person name="Jerlstrom-Hultqvist J."/>
            <person name="Kolisko M."/>
            <person name="Yi Z."/>
            <person name="Salas-Leiva J.S."/>
            <person name="Gallot-Lavallee L."/>
            <person name="Kops G.J.P.L."/>
            <person name="Archibald J.M."/>
            <person name="Simpson A.G.B."/>
            <person name="Roger A.J."/>
        </authorList>
    </citation>
    <scope>NUCLEOTIDE SEQUENCE</scope>
    <source>
        <strain evidence="4">BICM</strain>
    </source>
</reference>
<dbReference type="PROSITE" id="PS00639">
    <property type="entry name" value="THIOL_PROTEASE_HIS"/>
    <property type="match status" value="1"/>
</dbReference>
<dbReference type="PANTHER" id="PTHR12411">
    <property type="entry name" value="CYSTEINE PROTEASE FAMILY C1-RELATED"/>
    <property type="match status" value="1"/>
</dbReference>
<name>A0A8J6BCJ1_9EUKA</name>
<dbReference type="PRINTS" id="PR00705">
    <property type="entry name" value="PAPAIN"/>
</dbReference>
<keyword evidence="4" id="KW-0378">Hydrolase</keyword>
<dbReference type="GO" id="GO:0006508">
    <property type="term" value="P:proteolysis"/>
    <property type="evidence" value="ECO:0007669"/>
    <property type="project" value="UniProtKB-KW"/>
</dbReference>